<evidence type="ECO:0000256" key="8">
    <source>
        <dbReference type="HAMAP-Rule" id="MF_00500"/>
    </source>
</evidence>
<dbReference type="GO" id="GO:0005840">
    <property type="term" value="C:ribosome"/>
    <property type="evidence" value="ECO:0007669"/>
    <property type="project" value="UniProtKB-KW"/>
</dbReference>
<evidence type="ECO:0000256" key="5">
    <source>
        <dbReference type="ARBA" id="ARBA00022980"/>
    </source>
</evidence>
<evidence type="ECO:0000256" key="4">
    <source>
        <dbReference type="ARBA" id="ARBA00022884"/>
    </source>
</evidence>
<evidence type="ECO:0000256" key="9">
    <source>
        <dbReference type="SAM" id="MobiDB-lite"/>
    </source>
</evidence>
<comment type="function">
    <text evidence="1 8">Binds directly to 16S ribosomal RNA.</text>
</comment>
<evidence type="ECO:0000256" key="3">
    <source>
        <dbReference type="ARBA" id="ARBA00022730"/>
    </source>
</evidence>
<dbReference type="PANTHER" id="PTHR33398:SF1">
    <property type="entry name" value="SMALL RIBOSOMAL SUBUNIT PROTEIN BS20C"/>
    <property type="match status" value="1"/>
</dbReference>
<dbReference type="InterPro" id="IPR002583">
    <property type="entry name" value="Ribosomal_bS20"/>
</dbReference>
<accession>A0ABP9H372</accession>
<protein>
    <recommendedName>
        <fullName evidence="7 8">Small ribosomal subunit protein bS20</fullName>
    </recommendedName>
</protein>
<evidence type="ECO:0000313" key="11">
    <source>
        <dbReference type="Proteomes" id="UP001501692"/>
    </source>
</evidence>
<evidence type="ECO:0000256" key="1">
    <source>
        <dbReference type="ARBA" id="ARBA00003134"/>
    </source>
</evidence>
<dbReference type="HAMAP" id="MF_00500">
    <property type="entry name" value="Ribosomal_bS20"/>
    <property type="match status" value="1"/>
</dbReference>
<keyword evidence="11" id="KW-1185">Reference proteome</keyword>
<dbReference type="EMBL" id="BAABJK010000004">
    <property type="protein sequence ID" value="GAA4960801.1"/>
    <property type="molecule type" value="Genomic_DNA"/>
</dbReference>
<comment type="similarity">
    <text evidence="2 8">Belongs to the bacterial ribosomal protein bS20 family.</text>
</comment>
<comment type="caution">
    <text evidence="10">The sequence shown here is derived from an EMBL/GenBank/DDBJ whole genome shotgun (WGS) entry which is preliminary data.</text>
</comment>
<dbReference type="InterPro" id="IPR036510">
    <property type="entry name" value="Ribosomal_bS20_sf"/>
</dbReference>
<dbReference type="Pfam" id="PF01649">
    <property type="entry name" value="Ribosomal_S20p"/>
    <property type="match status" value="1"/>
</dbReference>
<feature type="compositionally biased region" description="Basic residues" evidence="9">
    <location>
        <begin position="1"/>
        <end position="11"/>
    </location>
</feature>
<keyword evidence="6 8" id="KW-0687">Ribonucleoprotein</keyword>
<keyword evidence="4 8" id="KW-0694">RNA-binding</keyword>
<dbReference type="NCBIfam" id="TIGR00029">
    <property type="entry name" value="S20"/>
    <property type="match status" value="1"/>
</dbReference>
<evidence type="ECO:0000256" key="6">
    <source>
        <dbReference type="ARBA" id="ARBA00023274"/>
    </source>
</evidence>
<gene>
    <name evidence="8 10" type="primary">rpsT</name>
    <name evidence="10" type="ORF">GCM10023315_05970</name>
</gene>
<dbReference type="Proteomes" id="UP001501692">
    <property type="component" value="Unassembled WGS sequence"/>
</dbReference>
<organism evidence="10 11">
    <name type="scientific">Algibacter aquimarinus</name>
    <dbReference type="NCBI Taxonomy" id="1136748"/>
    <lineage>
        <taxon>Bacteria</taxon>
        <taxon>Pseudomonadati</taxon>
        <taxon>Bacteroidota</taxon>
        <taxon>Flavobacteriia</taxon>
        <taxon>Flavobacteriales</taxon>
        <taxon>Flavobacteriaceae</taxon>
        <taxon>Algibacter</taxon>
    </lineage>
</organism>
<evidence type="ECO:0000313" key="10">
    <source>
        <dbReference type="EMBL" id="GAA4960801.1"/>
    </source>
</evidence>
<dbReference type="PANTHER" id="PTHR33398">
    <property type="entry name" value="30S RIBOSOMAL PROTEIN S20"/>
    <property type="match status" value="1"/>
</dbReference>
<name>A0ABP9H372_9FLAO</name>
<sequence>MANHKSALKRIRSNEAKRLTNKYQHKTTRNAIKKLRELTDKKEAEKMFPTVVSMLDKLAKKNVIHANKAANLKSGLSQHIAAL</sequence>
<proteinExistence type="inferred from homology"/>
<keyword evidence="3 8" id="KW-0699">rRNA-binding</keyword>
<evidence type="ECO:0000256" key="7">
    <source>
        <dbReference type="ARBA" id="ARBA00035136"/>
    </source>
</evidence>
<dbReference type="SUPFAM" id="SSF46992">
    <property type="entry name" value="Ribosomal protein S20"/>
    <property type="match status" value="1"/>
</dbReference>
<keyword evidence="5 8" id="KW-0689">Ribosomal protein</keyword>
<dbReference type="Gene3D" id="1.20.58.110">
    <property type="entry name" value="Ribosomal protein S20"/>
    <property type="match status" value="1"/>
</dbReference>
<dbReference type="RefSeq" id="WP_345164379.1">
    <property type="nucleotide sequence ID" value="NZ_BAABJK010000004.1"/>
</dbReference>
<evidence type="ECO:0000256" key="2">
    <source>
        <dbReference type="ARBA" id="ARBA00007634"/>
    </source>
</evidence>
<reference evidence="11" key="1">
    <citation type="journal article" date="2019" name="Int. J. Syst. Evol. Microbiol.">
        <title>The Global Catalogue of Microorganisms (GCM) 10K type strain sequencing project: providing services to taxonomists for standard genome sequencing and annotation.</title>
        <authorList>
            <consortium name="The Broad Institute Genomics Platform"/>
            <consortium name="The Broad Institute Genome Sequencing Center for Infectious Disease"/>
            <person name="Wu L."/>
            <person name="Ma J."/>
        </authorList>
    </citation>
    <scope>NUCLEOTIDE SEQUENCE [LARGE SCALE GENOMIC DNA]</scope>
    <source>
        <strain evidence="11">JCM 18287</strain>
    </source>
</reference>
<feature type="region of interest" description="Disordered" evidence="9">
    <location>
        <begin position="1"/>
        <end position="27"/>
    </location>
</feature>